<comment type="similarity">
    <text evidence="2">Belongs to the CDP-glycerol glycerophosphotransferase family.</text>
</comment>
<evidence type="ECO:0000313" key="8">
    <source>
        <dbReference type="Proteomes" id="UP000298488"/>
    </source>
</evidence>
<dbReference type="Gene3D" id="3.40.50.12580">
    <property type="match status" value="1"/>
</dbReference>
<reference evidence="7 8" key="1">
    <citation type="submission" date="2019-03" db="EMBL/GenBank/DDBJ databases">
        <title>Genomics of glacier-inhabiting Cryobacterium strains.</title>
        <authorList>
            <person name="Liu Q."/>
            <person name="Xin Y.-H."/>
        </authorList>
    </citation>
    <scope>NUCLEOTIDE SEQUENCE [LARGE SCALE GENOMIC DNA]</scope>
    <source>
        <strain evidence="7 8">CGMCC 1.10440</strain>
    </source>
</reference>
<dbReference type="Gene3D" id="3.40.50.11820">
    <property type="match status" value="1"/>
</dbReference>
<dbReference type="OrthoDB" id="8549922at2"/>
<sequence length="408" mass="44439">MPSFTFARGNATKLLSSPLYALGRLASVFIRRRDALWVFACGSGLGEGSLALYRMADAADPSLRLVWIARDREELARARALGLTSVLRSSWRGFRMTLRARVIVVTHGLGDVNRFGTHGAFILQLWHGIPLKRIQLDSPVTFGGSGLVSRMLRALYRRNSAAIDLVPAASESSAGRLRTAFGLPADRVVVTGDPRDDAVLGPREAARELLERGVGGLGGDEVILFAPTWRDGEADPVVPTDAEWSSIAEHLEATARVLVLRPHPHSVGDYRPGPAASNRIRMLSATVQNDINPVLPAIDILVTDYSSIAFDFALLGRPIAFLAPDAREYARTRGLYEPYREFSGGSEVESWAELLALLATPASGNKPVALERLAAHAVHLAATHHEYRDGRNTERVYEVLRTRLGGQA</sequence>
<dbReference type="InterPro" id="IPR007554">
    <property type="entry name" value="Glycerophosphate_synth"/>
</dbReference>
<keyword evidence="6" id="KW-0472">Membrane</keyword>
<dbReference type="GO" id="GO:0047355">
    <property type="term" value="F:CDP-glycerol glycerophosphotransferase activity"/>
    <property type="evidence" value="ECO:0007669"/>
    <property type="project" value="InterPro"/>
</dbReference>
<dbReference type="InterPro" id="IPR043148">
    <property type="entry name" value="TagF_C"/>
</dbReference>
<dbReference type="InterPro" id="IPR051612">
    <property type="entry name" value="Teichoic_Acid_Biosynth"/>
</dbReference>
<gene>
    <name evidence="7" type="ORF">E3N84_11260</name>
</gene>
<evidence type="ECO:0000256" key="2">
    <source>
        <dbReference type="ARBA" id="ARBA00010488"/>
    </source>
</evidence>
<dbReference type="InterPro" id="IPR043149">
    <property type="entry name" value="TagF_N"/>
</dbReference>
<proteinExistence type="inferred from homology"/>
<keyword evidence="3" id="KW-1003">Cell membrane</keyword>
<name>A0A4R8VCK2_9MICO</name>
<evidence type="ECO:0000256" key="4">
    <source>
        <dbReference type="ARBA" id="ARBA00022679"/>
    </source>
</evidence>
<accession>A0A4R8VCK2</accession>
<keyword evidence="5" id="KW-0777">Teichoic acid biosynthesis</keyword>
<dbReference type="PANTHER" id="PTHR37316">
    <property type="entry name" value="TEICHOIC ACID GLYCEROL-PHOSPHATE PRIMASE"/>
    <property type="match status" value="1"/>
</dbReference>
<dbReference type="SUPFAM" id="SSF53756">
    <property type="entry name" value="UDP-Glycosyltransferase/glycogen phosphorylase"/>
    <property type="match status" value="1"/>
</dbReference>
<evidence type="ECO:0000313" key="7">
    <source>
        <dbReference type="EMBL" id="TFB80563.1"/>
    </source>
</evidence>
<protein>
    <submittedName>
        <fullName evidence="7">Glycosyl/glycerophosphate transferase</fullName>
    </submittedName>
</protein>
<dbReference type="AlphaFoldDB" id="A0A4R8VCK2"/>
<dbReference type="Pfam" id="PF04464">
    <property type="entry name" value="Glyphos_transf"/>
    <property type="match status" value="1"/>
</dbReference>
<keyword evidence="4 7" id="KW-0808">Transferase</keyword>
<keyword evidence="8" id="KW-1185">Reference proteome</keyword>
<dbReference type="RefSeq" id="WP_104096414.1">
    <property type="nucleotide sequence ID" value="NZ_JACHBP010000001.1"/>
</dbReference>
<comment type="subcellular location">
    <subcellularLocation>
        <location evidence="1">Cell membrane</location>
        <topology evidence="1">Peripheral membrane protein</topology>
    </subcellularLocation>
</comment>
<evidence type="ECO:0000256" key="6">
    <source>
        <dbReference type="ARBA" id="ARBA00023136"/>
    </source>
</evidence>
<evidence type="ECO:0000256" key="5">
    <source>
        <dbReference type="ARBA" id="ARBA00022944"/>
    </source>
</evidence>
<organism evidence="7 8">
    <name type="scientific">Terrimesophilobacter mesophilus</name>
    <dbReference type="NCBI Taxonomy" id="433647"/>
    <lineage>
        <taxon>Bacteria</taxon>
        <taxon>Bacillati</taxon>
        <taxon>Actinomycetota</taxon>
        <taxon>Actinomycetes</taxon>
        <taxon>Micrococcales</taxon>
        <taxon>Microbacteriaceae</taxon>
        <taxon>Terrimesophilobacter</taxon>
    </lineage>
</organism>
<evidence type="ECO:0000256" key="3">
    <source>
        <dbReference type="ARBA" id="ARBA00022475"/>
    </source>
</evidence>
<comment type="caution">
    <text evidence="7">The sequence shown here is derived from an EMBL/GenBank/DDBJ whole genome shotgun (WGS) entry which is preliminary data.</text>
</comment>
<dbReference type="Proteomes" id="UP000298488">
    <property type="component" value="Unassembled WGS sequence"/>
</dbReference>
<dbReference type="PANTHER" id="PTHR37316:SF3">
    <property type="entry name" value="TEICHOIC ACID GLYCEROL-PHOSPHATE TRANSFERASE"/>
    <property type="match status" value="1"/>
</dbReference>
<dbReference type="GO" id="GO:0005886">
    <property type="term" value="C:plasma membrane"/>
    <property type="evidence" value="ECO:0007669"/>
    <property type="project" value="UniProtKB-SubCell"/>
</dbReference>
<evidence type="ECO:0000256" key="1">
    <source>
        <dbReference type="ARBA" id="ARBA00004202"/>
    </source>
</evidence>
<dbReference type="GO" id="GO:0019350">
    <property type="term" value="P:teichoic acid biosynthetic process"/>
    <property type="evidence" value="ECO:0007669"/>
    <property type="project" value="UniProtKB-KW"/>
</dbReference>
<dbReference type="EMBL" id="SOFI01000003">
    <property type="protein sequence ID" value="TFB80563.1"/>
    <property type="molecule type" value="Genomic_DNA"/>
</dbReference>